<dbReference type="EMBL" id="SLWX01000003">
    <property type="protein sequence ID" value="TCO77169.1"/>
    <property type="molecule type" value="Genomic_DNA"/>
</dbReference>
<sequence>MSEPLPPAFDADTSDWTSQGCGRVSYYSDTSAPAGRPLLLLHSINAAPSAMEMKPLFEHYRGRRPVYAPDLPGFGQSERGDRDYSPALYADTIRGFLAEVIGEPADVVALSTSSEFAARAALASNHVRSLALISPTGFGARPRPSKKTRDRLFRFFSTPIVGSGLYKALTVKPSVRYFLNMGFEGRPPRELVNYAHRTTNVAGAQFAPFCFLSMRLFTDDAPGTLYHRIAAPVLVLYDRDPNISFERLPEVLDQHDNWRSVRISPTLGLPHWEQPEQTFNALDEFWNTPAGE</sequence>
<gene>
    <name evidence="2" type="ORF">EV688_103184</name>
</gene>
<dbReference type="Proteomes" id="UP000294980">
    <property type="component" value="Unassembled WGS sequence"/>
</dbReference>
<feature type="domain" description="AB hydrolase-1" evidence="1">
    <location>
        <begin position="38"/>
        <end position="279"/>
    </location>
</feature>
<dbReference type="PANTHER" id="PTHR46438">
    <property type="entry name" value="ALPHA/BETA-HYDROLASES SUPERFAMILY PROTEIN"/>
    <property type="match status" value="1"/>
</dbReference>
<protein>
    <submittedName>
        <fullName evidence="2">Pimeloyl-ACP methyl ester carboxylesterase</fullName>
    </submittedName>
</protein>
<name>A0A4R2L090_9GAMM</name>
<keyword evidence="3" id="KW-1185">Reference proteome</keyword>
<evidence type="ECO:0000313" key="3">
    <source>
        <dbReference type="Proteomes" id="UP000294980"/>
    </source>
</evidence>
<proteinExistence type="predicted"/>
<dbReference type="Pfam" id="PF12697">
    <property type="entry name" value="Abhydrolase_6"/>
    <property type="match status" value="1"/>
</dbReference>
<accession>A0A4R2L090</accession>
<dbReference type="PANTHER" id="PTHR46438:SF2">
    <property type="entry name" value="ALPHA_BETA-HYDROLASES SUPERFAMILY PROTEIN"/>
    <property type="match status" value="1"/>
</dbReference>
<dbReference type="OrthoDB" id="9808398at2"/>
<organism evidence="2 3">
    <name type="scientific">Chromatocurvus halotolerans</name>
    <dbReference type="NCBI Taxonomy" id="1132028"/>
    <lineage>
        <taxon>Bacteria</taxon>
        <taxon>Pseudomonadati</taxon>
        <taxon>Pseudomonadota</taxon>
        <taxon>Gammaproteobacteria</taxon>
        <taxon>Cellvibrionales</taxon>
        <taxon>Halieaceae</taxon>
        <taxon>Chromatocurvus</taxon>
    </lineage>
</organism>
<dbReference type="InterPro" id="IPR000073">
    <property type="entry name" value="AB_hydrolase_1"/>
</dbReference>
<dbReference type="RefSeq" id="WP_117317214.1">
    <property type="nucleotide sequence ID" value="NZ_QQSW01000008.1"/>
</dbReference>
<evidence type="ECO:0000259" key="1">
    <source>
        <dbReference type="Pfam" id="PF12697"/>
    </source>
</evidence>
<reference evidence="2 3" key="1">
    <citation type="submission" date="2019-03" db="EMBL/GenBank/DDBJ databases">
        <title>Genomic Encyclopedia of Type Strains, Phase IV (KMG-IV): sequencing the most valuable type-strain genomes for metagenomic binning, comparative biology and taxonomic classification.</title>
        <authorList>
            <person name="Goeker M."/>
        </authorList>
    </citation>
    <scope>NUCLEOTIDE SEQUENCE [LARGE SCALE GENOMIC DNA]</scope>
    <source>
        <strain evidence="2 3">DSM 23344</strain>
    </source>
</reference>
<evidence type="ECO:0000313" key="2">
    <source>
        <dbReference type="EMBL" id="TCO77169.1"/>
    </source>
</evidence>
<dbReference type="AlphaFoldDB" id="A0A4R2L090"/>
<comment type="caution">
    <text evidence="2">The sequence shown here is derived from an EMBL/GenBank/DDBJ whole genome shotgun (WGS) entry which is preliminary data.</text>
</comment>
<dbReference type="Gene3D" id="3.40.50.1820">
    <property type="entry name" value="alpha/beta hydrolase"/>
    <property type="match status" value="1"/>
</dbReference>
<dbReference type="SUPFAM" id="SSF53474">
    <property type="entry name" value="alpha/beta-Hydrolases"/>
    <property type="match status" value="1"/>
</dbReference>
<dbReference type="InterPro" id="IPR029058">
    <property type="entry name" value="AB_hydrolase_fold"/>
</dbReference>